<evidence type="ECO:0000256" key="1">
    <source>
        <dbReference type="SAM" id="MobiDB-lite"/>
    </source>
</evidence>
<feature type="region of interest" description="Disordered" evidence="1">
    <location>
        <begin position="164"/>
        <end position="197"/>
    </location>
</feature>
<proteinExistence type="predicted"/>
<comment type="caution">
    <text evidence="2">The sequence shown here is derived from an EMBL/GenBank/DDBJ whole genome shotgun (WGS) entry which is preliminary data.</text>
</comment>
<dbReference type="EMBL" id="VSRR010007270">
    <property type="protein sequence ID" value="MPC46568.1"/>
    <property type="molecule type" value="Genomic_DNA"/>
</dbReference>
<dbReference type="AlphaFoldDB" id="A0A5B7FNT3"/>
<accession>A0A5B7FNT3</accession>
<evidence type="ECO:0000313" key="3">
    <source>
        <dbReference type="Proteomes" id="UP000324222"/>
    </source>
</evidence>
<dbReference type="Proteomes" id="UP000324222">
    <property type="component" value="Unassembled WGS sequence"/>
</dbReference>
<keyword evidence="3" id="KW-1185">Reference proteome</keyword>
<gene>
    <name evidence="2" type="ORF">E2C01_040288</name>
</gene>
<reference evidence="2 3" key="1">
    <citation type="submission" date="2019-05" db="EMBL/GenBank/DDBJ databases">
        <title>Another draft genome of Portunus trituberculatus and its Hox gene families provides insights of decapod evolution.</title>
        <authorList>
            <person name="Jeong J.-H."/>
            <person name="Song I."/>
            <person name="Kim S."/>
            <person name="Choi T."/>
            <person name="Kim D."/>
            <person name="Ryu S."/>
            <person name="Kim W."/>
        </authorList>
    </citation>
    <scope>NUCLEOTIDE SEQUENCE [LARGE SCALE GENOMIC DNA]</scope>
    <source>
        <tissue evidence="2">Muscle</tissue>
    </source>
</reference>
<evidence type="ECO:0000313" key="2">
    <source>
        <dbReference type="EMBL" id="MPC46568.1"/>
    </source>
</evidence>
<protein>
    <submittedName>
        <fullName evidence="2">Uncharacterized protein</fullName>
    </submittedName>
</protein>
<name>A0A5B7FNT3_PORTR</name>
<sequence>MFWAVRSRRPPGAQGGAVSAATGLRLVRDFPGTLLHHTVLVHATVEKKRTTSTRASNNKRTTTINHKKILHEILEHTFCLPHHVTTCRDPPGSTLPVTHLASPHRNPHHLHPFPPHSDLSCCLPFQRAVSGESLPCGRRDAATRLGPRRNTCCSQAYWASQEGHTRIGTRGGSGGNIAEEKESSGGGTEGEGERKKQ</sequence>
<organism evidence="2 3">
    <name type="scientific">Portunus trituberculatus</name>
    <name type="common">Swimming crab</name>
    <name type="synonym">Neptunus trituberculatus</name>
    <dbReference type="NCBI Taxonomy" id="210409"/>
    <lineage>
        <taxon>Eukaryota</taxon>
        <taxon>Metazoa</taxon>
        <taxon>Ecdysozoa</taxon>
        <taxon>Arthropoda</taxon>
        <taxon>Crustacea</taxon>
        <taxon>Multicrustacea</taxon>
        <taxon>Malacostraca</taxon>
        <taxon>Eumalacostraca</taxon>
        <taxon>Eucarida</taxon>
        <taxon>Decapoda</taxon>
        <taxon>Pleocyemata</taxon>
        <taxon>Brachyura</taxon>
        <taxon>Eubrachyura</taxon>
        <taxon>Portunoidea</taxon>
        <taxon>Portunidae</taxon>
        <taxon>Portuninae</taxon>
        <taxon>Portunus</taxon>
    </lineage>
</organism>